<organism evidence="2 3">
    <name type="scientific">Tritrichomonas musculus</name>
    <dbReference type="NCBI Taxonomy" id="1915356"/>
    <lineage>
        <taxon>Eukaryota</taxon>
        <taxon>Metamonada</taxon>
        <taxon>Parabasalia</taxon>
        <taxon>Tritrichomonadida</taxon>
        <taxon>Tritrichomonadidae</taxon>
        <taxon>Tritrichomonas</taxon>
    </lineage>
</organism>
<accession>A0ABR2KPT1</accession>
<sequence>MSEFSSSEQLKSLHSSLSDIYVDIETNILQKGQVVERFIQSHQNDENKTVCFSLLQTLFSLFKSEFMTNLLLRKELIAHREIYKKDQNYTNSIELFLQRFHHNFPNLYQHANSLEEINQFSKKLFRQLDKLSNNNIKKEILQDLVKQKKQLQQKNAALKQECLDIQQNGDIKFAEKQQFFQNLRLNEEDLTDKVNSLLKEHSELEKMTHNFSNIDDLQYKIKDVDQKVITIVSNMTTMRAKFRRKITKMKMKIEKYQIDIKELKENRVDLEKELDSIQAKIDFLNNPLAIPNDESIISPHEERFQLIEMQKNLKNLKQLKTENDLNIEQSESQIKDLTNFLMESNEKIYEKTIQLENLNKIYEKQQNVFQYIKENQTKISRIQDQLKVLNETKRSLNFDKIRLNHKLDELMPHWRQLAIDNKQLLKTEAFLENEKNKATNEIKQSTLSDFDKEMFESVLDAMRKLREELLLSLNTPPREIADIIVKHVNSI</sequence>
<dbReference type="Proteomes" id="UP001470230">
    <property type="component" value="Unassembled WGS sequence"/>
</dbReference>
<proteinExistence type="predicted"/>
<feature type="coiled-coil region" evidence="1">
    <location>
        <begin position="246"/>
        <end position="280"/>
    </location>
</feature>
<dbReference type="EMBL" id="JAPFFF010000003">
    <property type="protein sequence ID" value="KAK8893169.1"/>
    <property type="molecule type" value="Genomic_DNA"/>
</dbReference>
<feature type="coiled-coil region" evidence="1">
    <location>
        <begin position="134"/>
        <end position="207"/>
    </location>
</feature>
<feature type="coiled-coil region" evidence="1">
    <location>
        <begin position="313"/>
        <end position="347"/>
    </location>
</feature>
<comment type="caution">
    <text evidence="2">The sequence shown here is derived from an EMBL/GenBank/DDBJ whole genome shotgun (WGS) entry which is preliminary data.</text>
</comment>
<reference evidence="2 3" key="1">
    <citation type="submission" date="2024-04" db="EMBL/GenBank/DDBJ databases">
        <title>Tritrichomonas musculus Genome.</title>
        <authorList>
            <person name="Alves-Ferreira E."/>
            <person name="Grigg M."/>
            <person name="Lorenzi H."/>
            <person name="Galac M."/>
        </authorList>
    </citation>
    <scope>NUCLEOTIDE SEQUENCE [LARGE SCALE GENOMIC DNA]</scope>
    <source>
        <strain evidence="2 3">EAF2021</strain>
    </source>
</reference>
<evidence type="ECO:0000313" key="3">
    <source>
        <dbReference type="Proteomes" id="UP001470230"/>
    </source>
</evidence>
<evidence type="ECO:0000256" key="1">
    <source>
        <dbReference type="SAM" id="Coils"/>
    </source>
</evidence>
<evidence type="ECO:0000313" key="2">
    <source>
        <dbReference type="EMBL" id="KAK8893169.1"/>
    </source>
</evidence>
<gene>
    <name evidence="2" type="ORF">M9Y10_021584</name>
</gene>
<protein>
    <submittedName>
        <fullName evidence="2">Uncharacterized protein</fullName>
    </submittedName>
</protein>
<name>A0ABR2KPT1_9EUKA</name>
<keyword evidence="3" id="KW-1185">Reference proteome</keyword>
<keyword evidence="1" id="KW-0175">Coiled coil</keyword>